<dbReference type="NCBIfam" id="TIGR00966">
    <property type="entry name" value="transloc_SecF"/>
    <property type="match status" value="1"/>
</dbReference>
<keyword evidence="7 12" id="KW-0811">Translocation</keyword>
<evidence type="ECO:0000313" key="15">
    <source>
        <dbReference type="Proteomes" id="UP000178602"/>
    </source>
</evidence>
<sequence>MFDVIKKTRLWLTLSGSLVVLAIAVLLFNFMVHAKPLNFGIDFTGGTMLNLRFAKTVSVGDVRRVLDGYGLGESVIQKAGENDILIRTKPLDNDVRTRLLGDFNSKISQTEILEADVIGPTVGRELGNQAIWALILASIGIIIYVSFRFEFKYAMAALIALYHDAIITTGIIALFWRQVDVTFVAAILTIMGYSINDTIVIFDRIRENLKKPSLAKKKFNEVVNISIWETMARSINTVLTVLFMVSCLLIFGGEPLREFSLTLLVGFAIGAYSSIFVAPPLLALWHQNESRK</sequence>
<dbReference type="InterPro" id="IPR022645">
    <property type="entry name" value="SecD/SecF_bac"/>
</dbReference>
<dbReference type="Gene3D" id="1.20.1640.10">
    <property type="entry name" value="Multidrug efflux transporter AcrB transmembrane domain"/>
    <property type="match status" value="1"/>
</dbReference>
<evidence type="ECO:0000256" key="5">
    <source>
        <dbReference type="ARBA" id="ARBA00022927"/>
    </source>
</evidence>
<evidence type="ECO:0000256" key="4">
    <source>
        <dbReference type="ARBA" id="ARBA00022692"/>
    </source>
</evidence>
<dbReference type="EMBL" id="MEUG01000001">
    <property type="protein sequence ID" value="OGC28139.1"/>
    <property type="molecule type" value="Genomic_DNA"/>
</dbReference>
<name>A0A1F4T6J1_UNCSA</name>
<keyword evidence="2 12" id="KW-0813">Transport</keyword>
<dbReference type="InterPro" id="IPR022646">
    <property type="entry name" value="SecD/SecF_CS"/>
</dbReference>
<dbReference type="Proteomes" id="UP000178602">
    <property type="component" value="Unassembled WGS sequence"/>
</dbReference>
<comment type="subunit">
    <text evidence="12">Forms a complex with SecD. Part of the essential Sec protein translocation apparatus which comprises SecA, SecYEG and auxiliary proteins SecDF. Other proteins may also be involved.</text>
</comment>
<dbReference type="Pfam" id="PF02355">
    <property type="entry name" value="SecD_SecF_C"/>
    <property type="match status" value="1"/>
</dbReference>
<keyword evidence="3 12" id="KW-1003">Cell membrane</keyword>
<protein>
    <recommendedName>
        <fullName evidence="12">Protein-export membrane protein SecF</fullName>
    </recommendedName>
</protein>
<evidence type="ECO:0000256" key="7">
    <source>
        <dbReference type="ARBA" id="ARBA00023010"/>
    </source>
</evidence>
<dbReference type="GO" id="GO:0015450">
    <property type="term" value="F:protein-transporting ATPase activity"/>
    <property type="evidence" value="ECO:0007669"/>
    <property type="project" value="InterPro"/>
</dbReference>
<evidence type="ECO:0000256" key="6">
    <source>
        <dbReference type="ARBA" id="ARBA00022989"/>
    </source>
</evidence>
<comment type="function">
    <text evidence="9 12">Part of the Sec protein translocase complex. Interacts with the SecYEG preprotein conducting channel. SecDF uses the proton motive force (PMF) to complete protein translocation after the ATP-dependent function of SecA.</text>
</comment>
<feature type="transmembrane region" description="Helical" evidence="12">
    <location>
        <begin position="259"/>
        <end position="285"/>
    </location>
</feature>
<dbReference type="GO" id="GO:0043952">
    <property type="term" value="P:protein transport by the Sec complex"/>
    <property type="evidence" value="ECO:0007669"/>
    <property type="project" value="UniProtKB-UniRule"/>
</dbReference>
<dbReference type="SUPFAM" id="SSF82866">
    <property type="entry name" value="Multidrug efflux transporter AcrB transmembrane domain"/>
    <property type="match status" value="1"/>
</dbReference>
<feature type="transmembrane region" description="Helical" evidence="12">
    <location>
        <begin position="182"/>
        <end position="202"/>
    </location>
</feature>
<comment type="similarity">
    <text evidence="11">In the N-terminal section; belongs to the SecD/SecF family. SecD subfamily.</text>
</comment>
<keyword evidence="8 12" id="KW-0472">Membrane</keyword>
<evidence type="ECO:0000256" key="11">
    <source>
        <dbReference type="ARBA" id="ARBA00061053"/>
    </source>
</evidence>
<dbReference type="HAMAP" id="MF_01464_B">
    <property type="entry name" value="SecF_B"/>
    <property type="match status" value="1"/>
</dbReference>
<evidence type="ECO:0000256" key="10">
    <source>
        <dbReference type="ARBA" id="ARBA00060856"/>
    </source>
</evidence>
<evidence type="ECO:0000256" key="2">
    <source>
        <dbReference type="ARBA" id="ARBA00022448"/>
    </source>
</evidence>
<feature type="domain" description="Protein export membrane protein SecD/SecF C-terminal" evidence="13">
    <location>
        <begin position="108"/>
        <end position="287"/>
    </location>
</feature>
<comment type="similarity">
    <text evidence="12">Belongs to the SecD/SecF family. SecF subfamily.</text>
</comment>
<dbReference type="PRINTS" id="PR01755">
    <property type="entry name" value="SECFTRNLCASE"/>
</dbReference>
<dbReference type="InterPro" id="IPR048634">
    <property type="entry name" value="SecD_SecF_C"/>
</dbReference>
<dbReference type="Gene3D" id="3.30.70.2040">
    <property type="match status" value="1"/>
</dbReference>
<dbReference type="InterPro" id="IPR005665">
    <property type="entry name" value="SecF_bac"/>
</dbReference>
<keyword evidence="5 12" id="KW-0653">Protein transport</keyword>
<comment type="caution">
    <text evidence="14">The sequence shown here is derived from an EMBL/GenBank/DDBJ whole genome shotgun (WGS) entry which is preliminary data.</text>
</comment>
<dbReference type="InterPro" id="IPR055344">
    <property type="entry name" value="SecD_SecF_C_bact"/>
</dbReference>
<feature type="transmembrane region" description="Helical" evidence="12">
    <location>
        <begin position="130"/>
        <end position="147"/>
    </location>
</feature>
<evidence type="ECO:0000256" key="3">
    <source>
        <dbReference type="ARBA" id="ARBA00022475"/>
    </source>
</evidence>
<proteinExistence type="inferred from homology"/>
<evidence type="ECO:0000259" key="13">
    <source>
        <dbReference type="Pfam" id="PF02355"/>
    </source>
</evidence>
<dbReference type="PANTHER" id="PTHR30081:SF8">
    <property type="entry name" value="PROTEIN TRANSLOCASE SUBUNIT SECF"/>
    <property type="match status" value="1"/>
</dbReference>
<dbReference type="FunFam" id="1.20.1640.10:FF:000024">
    <property type="entry name" value="Multifunctional fusion protein"/>
    <property type="match status" value="1"/>
</dbReference>
<dbReference type="InterPro" id="IPR022813">
    <property type="entry name" value="SecD/SecF_arch_bac"/>
</dbReference>
<dbReference type="Pfam" id="PF07549">
    <property type="entry name" value="Sec_GG"/>
    <property type="match status" value="1"/>
</dbReference>
<evidence type="ECO:0000256" key="1">
    <source>
        <dbReference type="ARBA" id="ARBA00004651"/>
    </source>
</evidence>
<organism evidence="14 15">
    <name type="scientific">candidate division WOR-1 bacterium RIFOXYC12_FULL_54_18</name>
    <dbReference type="NCBI Taxonomy" id="1802584"/>
    <lineage>
        <taxon>Bacteria</taxon>
        <taxon>Bacillati</taxon>
        <taxon>Saganbacteria</taxon>
    </lineage>
</organism>
<dbReference type="AlphaFoldDB" id="A0A1F4T6J1"/>
<keyword evidence="4 12" id="KW-0812">Transmembrane</keyword>
<comment type="similarity">
    <text evidence="10">In the C-terminal section; belongs to the SecD/SecF family. SecF subfamily.</text>
</comment>
<reference evidence="14 15" key="1">
    <citation type="journal article" date="2016" name="Nat. Commun.">
        <title>Thousands of microbial genomes shed light on interconnected biogeochemical processes in an aquifer system.</title>
        <authorList>
            <person name="Anantharaman K."/>
            <person name="Brown C.T."/>
            <person name="Hug L.A."/>
            <person name="Sharon I."/>
            <person name="Castelle C.J."/>
            <person name="Probst A.J."/>
            <person name="Thomas B.C."/>
            <person name="Singh A."/>
            <person name="Wilkins M.J."/>
            <person name="Karaoz U."/>
            <person name="Brodie E.L."/>
            <person name="Williams K.H."/>
            <person name="Hubbard S.S."/>
            <person name="Banfield J.F."/>
        </authorList>
    </citation>
    <scope>NUCLEOTIDE SEQUENCE [LARGE SCALE GENOMIC DNA]</scope>
</reference>
<comment type="subcellular location">
    <subcellularLocation>
        <location evidence="1 12">Cell membrane</location>
        <topology evidence="1 12">Multi-pass membrane protein</topology>
    </subcellularLocation>
</comment>
<dbReference type="PANTHER" id="PTHR30081">
    <property type="entry name" value="PROTEIN-EXPORT MEMBRANE PROTEIN SEC"/>
    <property type="match status" value="1"/>
</dbReference>
<accession>A0A1F4T6J1</accession>
<evidence type="ECO:0000313" key="14">
    <source>
        <dbReference type="EMBL" id="OGC28139.1"/>
    </source>
</evidence>
<evidence type="ECO:0000256" key="8">
    <source>
        <dbReference type="ARBA" id="ARBA00023136"/>
    </source>
</evidence>
<feature type="transmembrane region" description="Helical" evidence="12">
    <location>
        <begin position="154"/>
        <end position="176"/>
    </location>
</feature>
<gene>
    <name evidence="12" type="primary">secF</name>
    <name evidence="14" type="ORF">A3K49_04025</name>
</gene>
<dbReference type="GO" id="GO:0065002">
    <property type="term" value="P:intracellular protein transmembrane transport"/>
    <property type="evidence" value="ECO:0007669"/>
    <property type="project" value="UniProtKB-UniRule"/>
</dbReference>
<comment type="caution">
    <text evidence="12">Lacks conserved residue(s) required for the propagation of feature annotation.</text>
</comment>
<keyword evidence="6 12" id="KW-1133">Transmembrane helix</keyword>
<dbReference type="GO" id="GO:0005886">
    <property type="term" value="C:plasma membrane"/>
    <property type="evidence" value="ECO:0007669"/>
    <property type="project" value="UniProtKB-SubCell"/>
</dbReference>
<dbReference type="GO" id="GO:0006605">
    <property type="term" value="P:protein targeting"/>
    <property type="evidence" value="ECO:0007669"/>
    <property type="project" value="UniProtKB-UniRule"/>
</dbReference>
<feature type="transmembrane region" description="Helical" evidence="12">
    <location>
        <begin position="235"/>
        <end position="253"/>
    </location>
</feature>
<evidence type="ECO:0000256" key="12">
    <source>
        <dbReference type="HAMAP-Rule" id="MF_01464"/>
    </source>
</evidence>
<dbReference type="NCBIfam" id="TIGR00916">
    <property type="entry name" value="2A0604s01"/>
    <property type="match status" value="1"/>
</dbReference>
<evidence type="ECO:0000256" key="9">
    <source>
        <dbReference type="ARBA" id="ARBA00059018"/>
    </source>
</evidence>